<name>A0A9Q3E4U1_9BASI</name>
<dbReference type="Gene3D" id="3.30.420.10">
    <property type="entry name" value="Ribonuclease H-like superfamily/Ribonuclease H"/>
    <property type="match status" value="1"/>
</dbReference>
<sequence>MDWVTASPPGGEGHINAVLVLVDRCSKTPIFLPCHIDDTDIETAIIHQGLLQNIVSDRDHKFPSELLTNLHNLFGKKFTFSTAYHPQTDSVA</sequence>
<dbReference type="EMBL" id="AVOT02024988">
    <property type="protein sequence ID" value="MBW0516000.1"/>
    <property type="molecule type" value="Genomic_DNA"/>
</dbReference>
<gene>
    <name evidence="1" type="ORF">O181_055715</name>
</gene>
<comment type="caution">
    <text evidence="1">The sequence shown here is derived from an EMBL/GenBank/DDBJ whole genome shotgun (WGS) entry which is preliminary data.</text>
</comment>
<dbReference type="PANTHER" id="PTHR35046">
    <property type="entry name" value="ZINC KNUCKLE (CCHC-TYPE) FAMILY PROTEIN"/>
    <property type="match status" value="1"/>
</dbReference>
<dbReference type="InterPro" id="IPR012337">
    <property type="entry name" value="RNaseH-like_sf"/>
</dbReference>
<dbReference type="AlphaFoldDB" id="A0A9Q3E4U1"/>
<dbReference type="PANTHER" id="PTHR35046:SF26">
    <property type="entry name" value="RNA-DIRECTED DNA POLYMERASE"/>
    <property type="match status" value="1"/>
</dbReference>
<accession>A0A9Q3E4U1</accession>
<dbReference type="GO" id="GO:0003676">
    <property type="term" value="F:nucleic acid binding"/>
    <property type="evidence" value="ECO:0007669"/>
    <property type="project" value="InterPro"/>
</dbReference>
<reference evidence="1" key="1">
    <citation type="submission" date="2021-03" db="EMBL/GenBank/DDBJ databases">
        <title>Draft genome sequence of rust myrtle Austropuccinia psidii MF-1, a brazilian biotype.</title>
        <authorList>
            <person name="Quecine M.C."/>
            <person name="Pachon D.M.R."/>
            <person name="Bonatelli M.L."/>
            <person name="Correr F.H."/>
            <person name="Franceschini L.M."/>
            <person name="Leite T.F."/>
            <person name="Margarido G.R.A."/>
            <person name="Almeida C.A."/>
            <person name="Ferrarezi J.A."/>
            <person name="Labate C.A."/>
        </authorList>
    </citation>
    <scope>NUCLEOTIDE SEQUENCE</scope>
    <source>
        <strain evidence="1">MF-1</strain>
    </source>
</reference>
<evidence type="ECO:0000313" key="1">
    <source>
        <dbReference type="EMBL" id="MBW0516000.1"/>
    </source>
</evidence>
<evidence type="ECO:0000313" key="2">
    <source>
        <dbReference type="Proteomes" id="UP000765509"/>
    </source>
</evidence>
<dbReference type="SUPFAM" id="SSF53098">
    <property type="entry name" value="Ribonuclease H-like"/>
    <property type="match status" value="1"/>
</dbReference>
<dbReference type="Proteomes" id="UP000765509">
    <property type="component" value="Unassembled WGS sequence"/>
</dbReference>
<evidence type="ECO:0008006" key="3">
    <source>
        <dbReference type="Google" id="ProtNLM"/>
    </source>
</evidence>
<organism evidence="1 2">
    <name type="scientific">Austropuccinia psidii MF-1</name>
    <dbReference type="NCBI Taxonomy" id="1389203"/>
    <lineage>
        <taxon>Eukaryota</taxon>
        <taxon>Fungi</taxon>
        <taxon>Dikarya</taxon>
        <taxon>Basidiomycota</taxon>
        <taxon>Pucciniomycotina</taxon>
        <taxon>Pucciniomycetes</taxon>
        <taxon>Pucciniales</taxon>
        <taxon>Sphaerophragmiaceae</taxon>
        <taxon>Austropuccinia</taxon>
    </lineage>
</organism>
<protein>
    <recommendedName>
        <fullName evidence="3">Integrase catalytic domain-containing protein</fullName>
    </recommendedName>
</protein>
<proteinExistence type="predicted"/>
<keyword evidence="2" id="KW-1185">Reference proteome</keyword>
<dbReference type="InterPro" id="IPR036397">
    <property type="entry name" value="RNaseH_sf"/>
</dbReference>